<feature type="domain" description="Aminotransferase class I/classII large" evidence="6">
    <location>
        <begin position="17"/>
        <end position="330"/>
    </location>
</feature>
<evidence type="ECO:0000313" key="8">
    <source>
        <dbReference type="Proteomes" id="UP000183952"/>
    </source>
</evidence>
<evidence type="ECO:0000259" key="6">
    <source>
        <dbReference type="Pfam" id="PF00155"/>
    </source>
</evidence>
<keyword evidence="2 7" id="KW-0032">Aminotransferase</keyword>
<dbReference type="Pfam" id="PF00155">
    <property type="entry name" value="Aminotran_1_2"/>
    <property type="match status" value="1"/>
</dbReference>
<dbReference type="Gene3D" id="3.90.1150.10">
    <property type="entry name" value="Aspartate Aminotransferase, domain 1"/>
    <property type="match status" value="1"/>
</dbReference>
<dbReference type="STRING" id="1121331.SAMN02745248_02289"/>
<sequence>MVNEKVVDVYKCAENTGILLNANELYENVNNNLMSQIKEAMGDVMFNRYPDTSCKTLRDEYAKLQGIDSHEVLAGNGSDELIGLLIGIALGNGKKLFTLVPDFSMYNYYASMNEAQVVGLKTKEDGSFQIEDFISEAKKENPDMIMFSNPNNPTGSYVESEDIIKILEAFPKIPVIIDEAYGEFAGESMIPYINIYENLYVTRTLSKAYGLAAARVGFLVSNSKNISFVKEKQVPFTVNSMSQAIGTIVIKNADKFIPVIENIRKWRDTLYNKCKSGKDYNIYPSRANFLMVRSKKKIEILQAFKQHNIAVRNFKDDTFRITIGNEEENLKVKGILERF</sequence>
<dbReference type="InterPro" id="IPR004839">
    <property type="entry name" value="Aminotransferase_I/II_large"/>
</dbReference>
<keyword evidence="4 5" id="KW-0663">Pyridoxal phosphate</keyword>
<dbReference type="RefSeq" id="WP_072904211.1">
    <property type="nucleotide sequence ID" value="NZ_FRAD01000022.1"/>
</dbReference>
<keyword evidence="3 7" id="KW-0808">Transferase</keyword>
<dbReference type="SUPFAM" id="SSF53383">
    <property type="entry name" value="PLP-dependent transferases"/>
    <property type="match status" value="1"/>
</dbReference>
<dbReference type="PROSITE" id="PS00599">
    <property type="entry name" value="AA_TRANSFER_CLASS_2"/>
    <property type="match status" value="1"/>
</dbReference>
<evidence type="ECO:0000313" key="7">
    <source>
        <dbReference type="EMBL" id="SHK31712.1"/>
    </source>
</evidence>
<evidence type="ECO:0000256" key="1">
    <source>
        <dbReference type="ARBA" id="ARBA00001933"/>
    </source>
</evidence>
<evidence type="ECO:0000256" key="2">
    <source>
        <dbReference type="ARBA" id="ARBA00022576"/>
    </source>
</evidence>
<dbReference type="GO" id="GO:0030170">
    <property type="term" value="F:pyridoxal phosphate binding"/>
    <property type="evidence" value="ECO:0007669"/>
    <property type="project" value="InterPro"/>
</dbReference>
<dbReference type="InterPro" id="IPR015421">
    <property type="entry name" value="PyrdxlP-dep_Trfase_major"/>
</dbReference>
<dbReference type="EMBL" id="FRAD01000022">
    <property type="protein sequence ID" value="SHK31712.1"/>
    <property type="molecule type" value="Genomic_DNA"/>
</dbReference>
<dbReference type="OrthoDB" id="9813612at2"/>
<dbReference type="InterPro" id="IPR015424">
    <property type="entry name" value="PyrdxlP-dep_Trfase"/>
</dbReference>
<dbReference type="InterPro" id="IPR001917">
    <property type="entry name" value="Aminotrans_II_pyridoxalP_BS"/>
</dbReference>
<keyword evidence="8" id="KW-1185">Reference proteome</keyword>
<dbReference type="AlphaFoldDB" id="A0A1M6RGZ2"/>
<organism evidence="7 8">
    <name type="scientific">Hathewaya proteolytica DSM 3090</name>
    <dbReference type="NCBI Taxonomy" id="1121331"/>
    <lineage>
        <taxon>Bacteria</taxon>
        <taxon>Bacillati</taxon>
        <taxon>Bacillota</taxon>
        <taxon>Clostridia</taxon>
        <taxon>Eubacteriales</taxon>
        <taxon>Clostridiaceae</taxon>
        <taxon>Hathewaya</taxon>
    </lineage>
</organism>
<reference evidence="7 8" key="1">
    <citation type="submission" date="2016-11" db="EMBL/GenBank/DDBJ databases">
        <authorList>
            <person name="Jaros S."/>
            <person name="Januszkiewicz K."/>
            <person name="Wedrychowicz H."/>
        </authorList>
    </citation>
    <scope>NUCLEOTIDE SEQUENCE [LARGE SCALE GENOMIC DNA]</scope>
    <source>
        <strain evidence="7 8">DSM 3090</strain>
    </source>
</reference>
<dbReference type="Proteomes" id="UP000183952">
    <property type="component" value="Unassembled WGS sequence"/>
</dbReference>
<name>A0A1M6RGZ2_9CLOT</name>
<comment type="similarity">
    <text evidence="5">Belongs to the class-II pyridoxal-phosphate-dependent aminotransferase family.</text>
</comment>
<dbReference type="GO" id="GO:0008483">
    <property type="term" value="F:transaminase activity"/>
    <property type="evidence" value="ECO:0007669"/>
    <property type="project" value="UniProtKB-KW"/>
</dbReference>
<dbReference type="PANTHER" id="PTHR42885:SF2">
    <property type="entry name" value="HISTIDINOL-PHOSPHATE AMINOTRANSFERASE"/>
    <property type="match status" value="1"/>
</dbReference>
<dbReference type="Gene3D" id="3.40.640.10">
    <property type="entry name" value="Type I PLP-dependent aspartate aminotransferase-like (Major domain)"/>
    <property type="match status" value="1"/>
</dbReference>
<comment type="cofactor">
    <cofactor evidence="1 5">
        <name>pyridoxal 5'-phosphate</name>
        <dbReference type="ChEBI" id="CHEBI:597326"/>
    </cofactor>
</comment>
<dbReference type="InterPro" id="IPR015422">
    <property type="entry name" value="PyrdxlP-dep_Trfase_small"/>
</dbReference>
<evidence type="ECO:0000256" key="3">
    <source>
        <dbReference type="ARBA" id="ARBA00022679"/>
    </source>
</evidence>
<evidence type="ECO:0000256" key="5">
    <source>
        <dbReference type="RuleBase" id="RU003693"/>
    </source>
</evidence>
<proteinExistence type="inferred from homology"/>
<accession>A0A1M6RGZ2</accession>
<protein>
    <submittedName>
        <fullName evidence="7">Histidinol-phosphate aminotransferase</fullName>
    </submittedName>
</protein>
<dbReference type="CDD" id="cd00609">
    <property type="entry name" value="AAT_like"/>
    <property type="match status" value="1"/>
</dbReference>
<dbReference type="PANTHER" id="PTHR42885">
    <property type="entry name" value="HISTIDINOL-PHOSPHATE AMINOTRANSFERASE-RELATED"/>
    <property type="match status" value="1"/>
</dbReference>
<gene>
    <name evidence="7" type="ORF">SAMN02745248_02289</name>
</gene>
<evidence type="ECO:0000256" key="4">
    <source>
        <dbReference type="ARBA" id="ARBA00022898"/>
    </source>
</evidence>